<dbReference type="Proteomes" id="UP000194127">
    <property type="component" value="Unassembled WGS sequence"/>
</dbReference>
<evidence type="ECO:0000313" key="3">
    <source>
        <dbReference type="EMBL" id="OSX67143.1"/>
    </source>
</evidence>
<dbReference type="GeneID" id="36323047"/>
<keyword evidence="2" id="KW-0812">Transmembrane</keyword>
<feature type="region of interest" description="Disordered" evidence="1">
    <location>
        <begin position="390"/>
        <end position="424"/>
    </location>
</feature>
<protein>
    <submittedName>
        <fullName evidence="3">Uncharacterized protein</fullName>
    </submittedName>
</protein>
<evidence type="ECO:0000256" key="2">
    <source>
        <dbReference type="SAM" id="Phobius"/>
    </source>
</evidence>
<keyword evidence="4" id="KW-1185">Reference proteome</keyword>
<organism evidence="3 4">
    <name type="scientific">Postia placenta MAD-698-R-SB12</name>
    <dbReference type="NCBI Taxonomy" id="670580"/>
    <lineage>
        <taxon>Eukaryota</taxon>
        <taxon>Fungi</taxon>
        <taxon>Dikarya</taxon>
        <taxon>Basidiomycota</taxon>
        <taxon>Agaricomycotina</taxon>
        <taxon>Agaricomycetes</taxon>
        <taxon>Polyporales</taxon>
        <taxon>Adustoporiaceae</taxon>
        <taxon>Rhodonia</taxon>
    </lineage>
</organism>
<dbReference type="AlphaFoldDB" id="A0A1X6NFL5"/>
<evidence type="ECO:0000313" key="4">
    <source>
        <dbReference type="Proteomes" id="UP000194127"/>
    </source>
</evidence>
<feature type="compositionally biased region" description="Polar residues" evidence="1">
    <location>
        <begin position="396"/>
        <end position="424"/>
    </location>
</feature>
<keyword evidence="2" id="KW-0472">Membrane</keyword>
<reference evidence="3 4" key="1">
    <citation type="submission" date="2017-04" db="EMBL/GenBank/DDBJ databases">
        <title>Genome Sequence of the Model Brown-Rot Fungus Postia placenta SB12.</title>
        <authorList>
            <consortium name="DOE Joint Genome Institute"/>
            <person name="Gaskell J."/>
            <person name="Kersten P."/>
            <person name="Larrondo L.F."/>
            <person name="Canessa P."/>
            <person name="Martinez D."/>
            <person name="Hibbett D."/>
            <person name="Schmoll M."/>
            <person name="Kubicek C.P."/>
            <person name="Martinez A.T."/>
            <person name="Yadav J."/>
            <person name="Master E."/>
            <person name="Magnuson J.K."/>
            <person name="James T."/>
            <person name="Yaver D."/>
            <person name="Berka R."/>
            <person name="Labutti K."/>
            <person name="Lipzen A."/>
            <person name="Aerts A."/>
            <person name="Barry K."/>
            <person name="Henrissat B."/>
            <person name="Blanchette R."/>
            <person name="Grigoriev I."/>
            <person name="Cullen D."/>
        </authorList>
    </citation>
    <scope>NUCLEOTIDE SEQUENCE [LARGE SCALE GENOMIC DNA]</scope>
    <source>
        <strain evidence="3 4">MAD-698-R-SB12</strain>
    </source>
</reference>
<feature type="transmembrane region" description="Helical" evidence="2">
    <location>
        <begin position="286"/>
        <end position="307"/>
    </location>
</feature>
<feature type="compositionally biased region" description="Polar residues" evidence="1">
    <location>
        <begin position="265"/>
        <end position="278"/>
    </location>
</feature>
<proteinExistence type="predicted"/>
<keyword evidence="2" id="KW-1133">Transmembrane helix</keyword>
<dbReference type="OrthoDB" id="10292483at2759"/>
<dbReference type="EMBL" id="KZ110591">
    <property type="protein sequence ID" value="OSX67143.1"/>
    <property type="molecule type" value="Genomic_DNA"/>
</dbReference>
<sequence>MSNHDYGPCAISHVSIPHGLACDLFAPLDRKCADVIVMCSGWRYVPLRLHAEDVTSINPGADSEESPTARKLELLRREDHIVMGLILSLVPKTFRSLGPPGATASEWVVTISGTRETIALATSLPLKSIDHLSHSSNTVTACHYSNDARSATGRYYNQCSSTDDPYGIHGYAFIQSQRPATIDTLSVSEGSSYTSTVAHGASLGGAEHGSSPPTVITSTYTETTVFSGTLTSTGLSGTYTHSYIETSTSIITTMYTSTPAGGAGPSSNGTSPTSAANANRTRTPQILGAVFGVLGSLFLLLVALACWRRSRRRGQSQRRYDEWIRRKTSQRSTSGELSTVILGVGLSRASMDSFHTAEAYMSETSHGSTYRYGAVARSMSVSPPLVITPSPEPDAQSVTTQHDQCPVSASVSREQSLSSAPEMSPTTHAPMLDPFDAPFLWATNTISAQPKRLSRVSSESAQFLERLSTACMVGEPYPMPPAPSIVGRTPSGIRAARGPAEAHGDCWRGWRNWRMLHVRRPDLSKLRQQLPFTVAAPGRGAWA</sequence>
<feature type="region of interest" description="Disordered" evidence="1">
    <location>
        <begin position="258"/>
        <end position="278"/>
    </location>
</feature>
<gene>
    <name evidence="3" type="ORF">POSPLADRAFT_1042406</name>
</gene>
<accession>A0A1X6NFL5</accession>
<name>A0A1X6NFL5_9APHY</name>
<dbReference type="RefSeq" id="XP_024343937.1">
    <property type="nucleotide sequence ID" value="XM_024478097.1"/>
</dbReference>
<evidence type="ECO:0000256" key="1">
    <source>
        <dbReference type="SAM" id="MobiDB-lite"/>
    </source>
</evidence>